<evidence type="ECO:0000313" key="4">
    <source>
        <dbReference type="EMBL" id="MBW6400419.1"/>
    </source>
</evidence>
<dbReference type="RefSeq" id="WP_219764963.1">
    <property type="nucleotide sequence ID" value="NZ_JAHYBZ010000007.1"/>
</dbReference>
<dbReference type="Pfam" id="PF02604">
    <property type="entry name" value="PhdYeFM_antitox"/>
    <property type="match status" value="1"/>
</dbReference>
<dbReference type="InterPro" id="IPR006442">
    <property type="entry name" value="Antitoxin_Phd/YefM"/>
</dbReference>
<reference evidence="4 5" key="1">
    <citation type="submission" date="2021-07" db="EMBL/GenBank/DDBJ databases">
        <authorList>
            <person name="So Y."/>
        </authorList>
    </citation>
    <scope>NUCLEOTIDE SEQUENCE [LARGE SCALE GENOMIC DNA]</scope>
    <source>
        <strain evidence="4 5">HJA6</strain>
    </source>
</reference>
<name>A0ABS7ADN6_9PROT</name>
<feature type="compositionally biased region" description="Basic and acidic residues" evidence="3">
    <location>
        <begin position="75"/>
        <end position="88"/>
    </location>
</feature>
<dbReference type="NCBIfam" id="TIGR01552">
    <property type="entry name" value="phd_fam"/>
    <property type="match status" value="1"/>
</dbReference>
<dbReference type="Gene3D" id="3.40.1620.10">
    <property type="entry name" value="YefM-like domain"/>
    <property type="match status" value="1"/>
</dbReference>
<evidence type="ECO:0000256" key="3">
    <source>
        <dbReference type="SAM" id="MobiDB-lite"/>
    </source>
</evidence>
<dbReference type="Proteomes" id="UP001196565">
    <property type="component" value="Unassembled WGS sequence"/>
</dbReference>
<comment type="caution">
    <text evidence="4">The sequence shown here is derived from an EMBL/GenBank/DDBJ whole genome shotgun (WGS) entry which is preliminary data.</text>
</comment>
<protein>
    <recommendedName>
        <fullName evidence="2">Antitoxin</fullName>
    </recommendedName>
</protein>
<comment type="similarity">
    <text evidence="1 2">Belongs to the phD/YefM antitoxin family.</text>
</comment>
<proteinExistence type="inferred from homology"/>
<evidence type="ECO:0000256" key="1">
    <source>
        <dbReference type="ARBA" id="ARBA00009981"/>
    </source>
</evidence>
<gene>
    <name evidence="4" type="ORF">KPL78_21340</name>
</gene>
<comment type="function">
    <text evidence="2">Antitoxin component of a type II toxin-antitoxin (TA) system.</text>
</comment>
<feature type="compositionally biased region" description="Basic and acidic residues" evidence="3">
    <location>
        <begin position="57"/>
        <end position="68"/>
    </location>
</feature>
<evidence type="ECO:0000313" key="5">
    <source>
        <dbReference type="Proteomes" id="UP001196565"/>
    </source>
</evidence>
<accession>A0ABS7ADN6</accession>
<organism evidence="4 5">
    <name type="scientific">Roseomonas alba</name>
    <dbReference type="NCBI Taxonomy" id="2846776"/>
    <lineage>
        <taxon>Bacteria</taxon>
        <taxon>Pseudomonadati</taxon>
        <taxon>Pseudomonadota</taxon>
        <taxon>Alphaproteobacteria</taxon>
        <taxon>Acetobacterales</taxon>
        <taxon>Roseomonadaceae</taxon>
        <taxon>Roseomonas</taxon>
    </lineage>
</organism>
<evidence type="ECO:0000256" key="2">
    <source>
        <dbReference type="RuleBase" id="RU362080"/>
    </source>
</evidence>
<dbReference type="EMBL" id="JAHYBZ010000007">
    <property type="protein sequence ID" value="MBW6400419.1"/>
    <property type="molecule type" value="Genomic_DNA"/>
</dbReference>
<dbReference type="InterPro" id="IPR036165">
    <property type="entry name" value="YefM-like_sf"/>
</dbReference>
<feature type="region of interest" description="Disordered" evidence="3">
    <location>
        <begin position="57"/>
        <end position="88"/>
    </location>
</feature>
<sequence>MTEPMLKVPAAEAQRNFGLYQDKALTQPVAITRNGRPRTVLLSIEEYERLKRRDREVMRSEDMPRDLAEAILKAEPPEESKRFDHEVR</sequence>
<keyword evidence="5" id="KW-1185">Reference proteome</keyword>
<dbReference type="SUPFAM" id="SSF143120">
    <property type="entry name" value="YefM-like"/>
    <property type="match status" value="1"/>
</dbReference>